<organism evidence="1 2">
    <name type="scientific">Pararhizobium capsulatum DSM 1112</name>
    <dbReference type="NCBI Taxonomy" id="1121113"/>
    <lineage>
        <taxon>Bacteria</taxon>
        <taxon>Pseudomonadati</taxon>
        <taxon>Pseudomonadota</taxon>
        <taxon>Alphaproteobacteria</taxon>
        <taxon>Hyphomicrobiales</taxon>
        <taxon>Rhizobiaceae</taxon>
        <taxon>Rhizobium/Agrobacterium group</taxon>
        <taxon>Pararhizobium</taxon>
    </lineage>
</organism>
<gene>
    <name evidence="1" type="ORF">QO002_005444</name>
</gene>
<evidence type="ECO:0000313" key="2">
    <source>
        <dbReference type="Proteomes" id="UP001230207"/>
    </source>
</evidence>
<sequence length="79" mass="8990">MTKFHWKKPVKVASCDGREHVIPGPAEALQSLDRWLCREGWFYERARDSCHAALEKGQSTEDARRAFIAAALDMDIPFA</sequence>
<dbReference type="Pfam" id="PF06169">
    <property type="entry name" value="DUF982"/>
    <property type="match status" value="1"/>
</dbReference>
<evidence type="ECO:0008006" key="3">
    <source>
        <dbReference type="Google" id="ProtNLM"/>
    </source>
</evidence>
<evidence type="ECO:0000313" key="1">
    <source>
        <dbReference type="EMBL" id="MDQ0323238.1"/>
    </source>
</evidence>
<protein>
    <recommendedName>
        <fullName evidence="3">DUF982 domain-containing protein</fullName>
    </recommendedName>
</protein>
<keyword evidence="2" id="KW-1185">Reference proteome</keyword>
<dbReference type="RefSeq" id="WP_307235647.1">
    <property type="nucleotide sequence ID" value="NZ_JAUSVF010000003.1"/>
</dbReference>
<reference evidence="1 2" key="1">
    <citation type="submission" date="2023-07" db="EMBL/GenBank/DDBJ databases">
        <title>Genomic Encyclopedia of Type Strains, Phase IV (KMG-IV): sequencing the most valuable type-strain genomes for metagenomic binning, comparative biology and taxonomic classification.</title>
        <authorList>
            <person name="Goeker M."/>
        </authorList>
    </citation>
    <scope>NUCLEOTIDE SEQUENCE [LARGE SCALE GENOMIC DNA]</scope>
    <source>
        <strain evidence="1 2">DSM 1112</strain>
    </source>
</reference>
<comment type="caution">
    <text evidence="1">The sequence shown here is derived from an EMBL/GenBank/DDBJ whole genome shotgun (WGS) entry which is preliminary data.</text>
</comment>
<dbReference type="EMBL" id="JAUSVF010000003">
    <property type="protein sequence ID" value="MDQ0323238.1"/>
    <property type="molecule type" value="Genomic_DNA"/>
</dbReference>
<dbReference type="Proteomes" id="UP001230207">
    <property type="component" value="Unassembled WGS sequence"/>
</dbReference>
<proteinExistence type="predicted"/>
<dbReference type="InterPro" id="IPR010385">
    <property type="entry name" value="DUF982"/>
</dbReference>
<dbReference type="Gene3D" id="6.10.250.730">
    <property type="match status" value="1"/>
</dbReference>
<name>A0ABU0BY97_9HYPH</name>
<accession>A0ABU0BY97</accession>